<reference evidence="1 3" key="1">
    <citation type="journal article" date="2017" name="Nature">
        <title>The sunflower genome provides insights into oil metabolism, flowering and Asterid evolution.</title>
        <authorList>
            <person name="Badouin H."/>
            <person name="Gouzy J."/>
            <person name="Grassa C.J."/>
            <person name="Murat F."/>
            <person name="Staton S.E."/>
            <person name="Cottret L."/>
            <person name="Lelandais-Briere C."/>
            <person name="Owens G.L."/>
            <person name="Carrere S."/>
            <person name="Mayjonade B."/>
            <person name="Legrand L."/>
            <person name="Gill N."/>
            <person name="Kane N.C."/>
            <person name="Bowers J.E."/>
            <person name="Hubner S."/>
            <person name="Bellec A."/>
            <person name="Berard A."/>
            <person name="Berges H."/>
            <person name="Blanchet N."/>
            <person name="Boniface M.C."/>
            <person name="Brunel D."/>
            <person name="Catrice O."/>
            <person name="Chaidir N."/>
            <person name="Claudel C."/>
            <person name="Donnadieu C."/>
            <person name="Faraut T."/>
            <person name="Fievet G."/>
            <person name="Helmstetter N."/>
            <person name="King M."/>
            <person name="Knapp S.J."/>
            <person name="Lai Z."/>
            <person name="Le Paslier M.C."/>
            <person name="Lippi Y."/>
            <person name="Lorenzon L."/>
            <person name="Mandel J.R."/>
            <person name="Marage G."/>
            <person name="Marchand G."/>
            <person name="Marquand E."/>
            <person name="Bret-Mestries E."/>
            <person name="Morien E."/>
            <person name="Nambeesan S."/>
            <person name="Nguyen T."/>
            <person name="Pegot-Espagnet P."/>
            <person name="Pouilly N."/>
            <person name="Raftis F."/>
            <person name="Sallet E."/>
            <person name="Schiex T."/>
            <person name="Thomas J."/>
            <person name="Vandecasteele C."/>
            <person name="Vares D."/>
            <person name="Vear F."/>
            <person name="Vautrin S."/>
            <person name="Crespi M."/>
            <person name="Mangin B."/>
            <person name="Burke J.M."/>
            <person name="Salse J."/>
            <person name="Munos S."/>
            <person name="Vincourt P."/>
            <person name="Rieseberg L.H."/>
            <person name="Langlade N.B."/>
        </authorList>
    </citation>
    <scope>NUCLEOTIDE SEQUENCE [LARGE SCALE GENOMIC DNA]</scope>
    <source>
        <strain evidence="3">cv. SF193</strain>
        <tissue evidence="1">Leaves</tissue>
    </source>
</reference>
<accession>A0A251SAZ0</accession>
<evidence type="ECO:0000313" key="1">
    <source>
        <dbReference type="EMBL" id="KAF5766158.1"/>
    </source>
</evidence>
<keyword evidence="3" id="KW-1185">Reference proteome</keyword>
<dbReference type="Gramene" id="mRNA:HanXRQr2_Chr15g0712021">
    <property type="protein sequence ID" value="CDS:HanXRQr2_Chr15g0712021.1"/>
    <property type="gene ID" value="HanXRQr2_Chr15g0712021"/>
</dbReference>
<evidence type="ECO:0000313" key="2">
    <source>
        <dbReference type="EMBL" id="OTF96004.1"/>
    </source>
</evidence>
<dbReference type="AlphaFoldDB" id="A0A251SAZ0"/>
<sequence length="51" mass="5250">MNGGKQWFSMDNRGEMAFVLGFDTGDDSVDVIGSSNGGGVVPITIVVSGDL</sequence>
<reference evidence="2" key="2">
    <citation type="submission" date="2017-02" db="EMBL/GenBank/DDBJ databases">
        <title>Sunflower complete genome.</title>
        <authorList>
            <person name="Langlade N."/>
            <person name="Munos S."/>
        </authorList>
    </citation>
    <scope>NUCLEOTIDE SEQUENCE [LARGE SCALE GENOMIC DNA]</scope>
    <source>
        <tissue evidence="2">Leaves</tissue>
    </source>
</reference>
<dbReference type="Proteomes" id="UP000215914">
    <property type="component" value="Chromosome 15"/>
</dbReference>
<proteinExistence type="predicted"/>
<dbReference type="EMBL" id="MNCJ02000330">
    <property type="protein sequence ID" value="KAF5766158.1"/>
    <property type="molecule type" value="Genomic_DNA"/>
</dbReference>
<organism evidence="2 3">
    <name type="scientific">Helianthus annuus</name>
    <name type="common">Common sunflower</name>
    <dbReference type="NCBI Taxonomy" id="4232"/>
    <lineage>
        <taxon>Eukaryota</taxon>
        <taxon>Viridiplantae</taxon>
        <taxon>Streptophyta</taxon>
        <taxon>Embryophyta</taxon>
        <taxon>Tracheophyta</taxon>
        <taxon>Spermatophyta</taxon>
        <taxon>Magnoliopsida</taxon>
        <taxon>eudicotyledons</taxon>
        <taxon>Gunneridae</taxon>
        <taxon>Pentapetalae</taxon>
        <taxon>asterids</taxon>
        <taxon>campanulids</taxon>
        <taxon>Asterales</taxon>
        <taxon>Asteraceae</taxon>
        <taxon>Asteroideae</taxon>
        <taxon>Heliantheae alliance</taxon>
        <taxon>Heliantheae</taxon>
        <taxon>Helianthus</taxon>
    </lineage>
</organism>
<dbReference type="InParanoid" id="A0A251SAZ0"/>
<dbReference type="EMBL" id="CM007904">
    <property type="protein sequence ID" value="OTF96004.1"/>
    <property type="molecule type" value="Genomic_DNA"/>
</dbReference>
<gene>
    <name evidence="2" type="ORF">HannXRQ_Chr15g0489321</name>
    <name evidence="1" type="ORF">HanXRQr2_Chr15g0712021</name>
</gene>
<protein>
    <submittedName>
        <fullName evidence="2">Uncharacterized protein</fullName>
    </submittedName>
</protein>
<evidence type="ECO:0000313" key="3">
    <source>
        <dbReference type="Proteomes" id="UP000215914"/>
    </source>
</evidence>
<name>A0A251SAZ0_HELAN</name>
<reference evidence="1" key="3">
    <citation type="submission" date="2020-06" db="EMBL/GenBank/DDBJ databases">
        <title>Helianthus annuus Genome sequencing and assembly Release 2.</title>
        <authorList>
            <person name="Gouzy J."/>
            <person name="Langlade N."/>
            <person name="Munos S."/>
        </authorList>
    </citation>
    <scope>NUCLEOTIDE SEQUENCE</scope>
    <source>
        <tissue evidence="1">Leaves</tissue>
    </source>
</reference>